<sequence length="286" mass="30753">MRASITPLLLALTLGSSSLAATPYRVKTGDTLIGIAARAGVSVSQIRAVNPSLKSSSVVKIGGIIQLPNRHTPGQKYHVKAGENLTTIAHKFNLKLAQLLHANPVYRSGKNVWAGAVITIPGQQVAAGVGQPARVRAASKPVIRTAGVRVDPARGASQDWLWPVPGYHRVSSGFGERELDGDSAMHYGVDIVAPHGTPVLAPRSGRVLESRADFERGWGWTVVLEHPDGWITRYAHLSQNLVKAGELVRQGQPVGRVGNTGHSTGTHLHYGTYMRWNPKNPMSLYD</sequence>
<dbReference type="AlphaFoldDB" id="A0A418V812"/>
<feature type="chain" id="PRO_5019569805" evidence="2">
    <location>
        <begin position="21"/>
        <end position="286"/>
    </location>
</feature>
<organism evidence="4 5">
    <name type="scientific">Deinococcus cavernae</name>
    <dbReference type="NCBI Taxonomy" id="2320857"/>
    <lineage>
        <taxon>Bacteria</taxon>
        <taxon>Thermotogati</taxon>
        <taxon>Deinococcota</taxon>
        <taxon>Deinococci</taxon>
        <taxon>Deinococcales</taxon>
        <taxon>Deinococcaceae</taxon>
        <taxon>Deinococcus</taxon>
    </lineage>
</organism>
<dbReference type="GO" id="GO:0004222">
    <property type="term" value="F:metalloendopeptidase activity"/>
    <property type="evidence" value="ECO:0007669"/>
    <property type="project" value="TreeGrafter"/>
</dbReference>
<dbReference type="SUPFAM" id="SSF54106">
    <property type="entry name" value="LysM domain"/>
    <property type="match status" value="2"/>
</dbReference>
<dbReference type="EMBL" id="QYUJ01000014">
    <property type="protein sequence ID" value="RJF72243.1"/>
    <property type="molecule type" value="Genomic_DNA"/>
</dbReference>
<dbReference type="InterPro" id="IPR011055">
    <property type="entry name" value="Dup_hybrid_motif"/>
</dbReference>
<name>A0A418V812_9DEIO</name>
<evidence type="ECO:0000313" key="4">
    <source>
        <dbReference type="EMBL" id="RJF72243.1"/>
    </source>
</evidence>
<reference evidence="4 5" key="1">
    <citation type="submission" date="2018-09" db="EMBL/GenBank/DDBJ databases">
        <authorList>
            <person name="Zhu H."/>
        </authorList>
    </citation>
    <scope>NUCLEOTIDE SEQUENCE [LARGE SCALE GENOMIC DNA]</scope>
    <source>
        <strain evidence="4 5">K2S05-167</strain>
    </source>
</reference>
<feature type="domain" description="LysM" evidence="3">
    <location>
        <begin position="75"/>
        <end position="120"/>
    </location>
</feature>
<dbReference type="CDD" id="cd12797">
    <property type="entry name" value="M23_peptidase"/>
    <property type="match status" value="1"/>
</dbReference>
<evidence type="ECO:0000259" key="3">
    <source>
        <dbReference type="PROSITE" id="PS51782"/>
    </source>
</evidence>
<keyword evidence="5" id="KW-1185">Reference proteome</keyword>
<dbReference type="OrthoDB" id="9814460at2"/>
<proteinExistence type="predicted"/>
<dbReference type="InterPro" id="IPR036779">
    <property type="entry name" value="LysM_dom_sf"/>
</dbReference>
<dbReference type="Gene3D" id="3.10.350.10">
    <property type="entry name" value="LysM domain"/>
    <property type="match status" value="2"/>
</dbReference>
<feature type="domain" description="LysM" evidence="3">
    <location>
        <begin position="22"/>
        <end position="67"/>
    </location>
</feature>
<evidence type="ECO:0000313" key="5">
    <source>
        <dbReference type="Proteomes" id="UP000286287"/>
    </source>
</evidence>
<dbReference type="InterPro" id="IPR050570">
    <property type="entry name" value="Cell_wall_metabolism_enzyme"/>
</dbReference>
<dbReference type="PANTHER" id="PTHR21666:SF289">
    <property type="entry name" value="L-ALA--D-GLU ENDOPEPTIDASE"/>
    <property type="match status" value="1"/>
</dbReference>
<evidence type="ECO:0000256" key="1">
    <source>
        <dbReference type="ARBA" id="ARBA00022729"/>
    </source>
</evidence>
<dbReference type="InterPro" id="IPR018392">
    <property type="entry name" value="LysM"/>
</dbReference>
<dbReference type="Gene3D" id="2.70.70.10">
    <property type="entry name" value="Glucose Permease (Domain IIA)"/>
    <property type="match status" value="1"/>
</dbReference>
<keyword evidence="1 2" id="KW-0732">Signal</keyword>
<feature type="signal peptide" evidence="2">
    <location>
        <begin position="1"/>
        <end position="20"/>
    </location>
</feature>
<dbReference type="PANTHER" id="PTHR21666">
    <property type="entry name" value="PEPTIDASE-RELATED"/>
    <property type="match status" value="1"/>
</dbReference>
<gene>
    <name evidence="4" type="ORF">D3875_12460</name>
</gene>
<evidence type="ECO:0000256" key="2">
    <source>
        <dbReference type="SAM" id="SignalP"/>
    </source>
</evidence>
<dbReference type="CDD" id="cd00118">
    <property type="entry name" value="LysM"/>
    <property type="match status" value="2"/>
</dbReference>
<dbReference type="Pfam" id="PF01551">
    <property type="entry name" value="Peptidase_M23"/>
    <property type="match status" value="1"/>
</dbReference>
<accession>A0A418V812</accession>
<dbReference type="PROSITE" id="PS51782">
    <property type="entry name" value="LYSM"/>
    <property type="match status" value="2"/>
</dbReference>
<dbReference type="Proteomes" id="UP000286287">
    <property type="component" value="Unassembled WGS sequence"/>
</dbReference>
<dbReference type="SUPFAM" id="SSF51261">
    <property type="entry name" value="Duplicated hybrid motif"/>
    <property type="match status" value="1"/>
</dbReference>
<dbReference type="InterPro" id="IPR016047">
    <property type="entry name" value="M23ase_b-sheet_dom"/>
</dbReference>
<comment type="caution">
    <text evidence="4">The sequence shown here is derived from an EMBL/GenBank/DDBJ whole genome shotgun (WGS) entry which is preliminary data.</text>
</comment>
<dbReference type="Pfam" id="PF01476">
    <property type="entry name" value="LysM"/>
    <property type="match status" value="2"/>
</dbReference>
<protein>
    <submittedName>
        <fullName evidence="4">M23 family metallopeptidase</fullName>
    </submittedName>
</protein>
<dbReference type="SMART" id="SM00257">
    <property type="entry name" value="LysM"/>
    <property type="match status" value="2"/>
</dbReference>
<dbReference type="RefSeq" id="WP_119764184.1">
    <property type="nucleotide sequence ID" value="NZ_QYUJ01000014.1"/>
</dbReference>